<comment type="similarity">
    <text evidence="2 9">Belongs to the glycosyl hydrolase 35 family.</text>
</comment>
<dbReference type="FunFam" id="3.20.20.80:FF:000040">
    <property type="entry name" value="Beta-galactosidase A"/>
    <property type="match status" value="1"/>
</dbReference>
<dbReference type="AlphaFoldDB" id="A0AAV9HJM8"/>
<evidence type="ECO:0000256" key="6">
    <source>
        <dbReference type="ARBA" id="ARBA00023180"/>
    </source>
</evidence>
<keyword evidence="6" id="KW-0325">Glycoprotein</keyword>
<dbReference type="EMBL" id="MU865000">
    <property type="protein sequence ID" value="KAK4460984.1"/>
    <property type="molecule type" value="Genomic_DNA"/>
</dbReference>
<feature type="domain" description="Beta-galactosidase" evidence="10">
    <location>
        <begin position="342"/>
        <end position="524"/>
    </location>
</feature>
<dbReference type="Pfam" id="PF01301">
    <property type="entry name" value="Glyco_hydro_35"/>
    <property type="match status" value="1"/>
</dbReference>
<dbReference type="EC" id="3.2.1.23" evidence="3 8"/>
<comment type="catalytic activity">
    <reaction evidence="1 8">
        <text>Hydrolysis of terminal non-reducing beta-D-galactose residues in beta-D-galactosides.</text>
        <dbReference type="EC" id="3.2.1.23"/>
    </reaction>
</comment>
<dbReference type="Gene3D" id="2.102.20.10">
    <property type="entry name" value="Beta-galactosidase, domain 2"/>
    <property type="match status" value="1"/>
</dbReference>
<protein>
    <recommendedName>
        <fullName evidence="3 8">Beta-galactosidase</fullName>
        <ecNumber evidence="3 8">3.2.1.23</ecNumber>
    </recommendedName>
</protein>
<evidence type="ECO:0000256" key="1">
    <source>
        <dbReference type="ARBA" id="ARBA00001412"/>
    </source>
</evidence>
<dbReference type="InterPro" id="IPR008979">
    <property type="entry name" value="Galactose-bd-like_sf"/>
</dbReference>
<organism evidence="11 12">
    <name type="scientific">Cladorrhinum samala</name>
    <dbReference type="NCBI Taxonomy" id="585594"/>
    <lineage>
        <taxon>Eukaryota</taxon>
        <taxon>Fungi</taxon>
        <taxon>Dikarya</taxon>
        <taxon>Ascomycota</taxon>
        <taxon>Pezizomycotina</taxon>
        <taxon>Sordariomycetes</taxon>
        <taxon>Sordariomycetidae</taxon>
        <taxon>Sordariales</taxon>
        <taxon>Podosporaceae</taxon>
        <taxon>Cladorrhinum</taxon>
    </lineage>
</organism>
<evidence type="ECO:0000256" key="9">
    <source>
        <dbReference type="RuleBase" id="RU003679"/>
    </source>
</evidence>
<dbReference type="Proteomes" id="UP001321749">
    <property type="component" value="Unassembled WGS sequence"/>
</dbReference>
<keyword evidence="4" id="KW-0732">Signal</keyword>
<dbReference type="Gene3D" id="3.20.20.80">
    <property type="entry name" value="Glycosidases"/>
    <property type="match status" value="1"/>
</dbReference>
<evidence type="ECO:0000256" key="8">
    <source>
        <dbReference type="RuleBase" id="RU000675"/>
    </source>
</evidence>
<evidence type="ECO:0000313" key="12">
    <source>
        <dbReference type="Proteomes" id="UP001321749"/>
    </source>
</evidence>
<dbReference type="SMART" id="SM01029">
    <property type="entry name" value="BetaGal_dom2"/>
    <property type="match status" value="1"/>
</dbReference>
<dbReference type="InterPro" id="IPR017853">
    <property type="entry name" value="GH"/>
</dbReference>
<dbReference type="SUPFAM" id="SSF51011">
    <property type="entry name" value="Glycosyl hydrolase domain"/>
    <property type="match status" value="1"/>
</dbReference>
<evidence type="ECO:0000256" key="2">
    <source>
        <dbReference type="ARBA" id="ARBA00009809"/>
    </source>
</evidence>
<dbReference type="InterPro" id="IPR031330">
    <property type="entry name" value="Gly_Hdrlase_35_cat"/>
</dbReference>
<dbReference type="SUPFAM" id="SSF51445">
    <property type="entry name" value="(Trans)glycosidases"/>
    <property type="match status" value="1"/>
</dbReference>
<evidence type="ECO:0000256" key="5">
    <source>
        <dbReference type="ARBA" id="ARBA00022801"/>
    </source>
</evidence>
<keyword evidence="7 8" id="KW-0326">Glycosidase</keyword>
<reference evidence="11" key="2">
    <citation type="submission" date="2023-06" db="EMBL/GenBank/DDBJ databases">
        <authorList>
            <consortium name="Lawrence Berkeley National Laboratory"/>
            <person name="Mondo S.J."/>
            <person name="Hensen N."/>
            <person name="Bonometti L."/>
            <person name="Westerberg I."/>
            <person name="Brannstrom I.O."/>
            <person name="Guillou S."/>
            <person name="Cros-Aarteil S."/>
            <person name="Calhoun S."/>
            <person name="Haridas S."/>
            <person name="Kuo A."/>
            <person name="Pangilinan J."/>
            <person name="Riley R."/>
            <person name="Labutti K."/>
            <person name="Andreopoulos B."/>
            <person name="Lipzen A."/>
            <person name="Chen C."/>
            <person name="Yanf M."/>
            <person name="Daum C."/>
            <person name="Ng V."/>
            <person name="Clum A."/>
            <person name="Steindorff A."/>
            <person name="Ohm R."/>
            <person name="Martin F."/>
            <person name="Silar P."/>
            <person name="Natvig D."/>
            <person name="Lalanne C."/>
            <person name="Gautier V."/>
            <person name="Ament-Velasquez S.L."/>
            <person name="Kruys A."/>
            <person name="Hutchinson M.I."/>
            <person name="Powell A.J."/>
            <person name="Barry K."/>
            <person name="Miller A.N."/>
            <person name="Grigoriev I.V."/>
            <person name="Debuchy R."/>
            <person name="Gladieux P."/>
            <person name="Thoren M.H."/>
            <person name="Johannesson H."/>
        </authorList>
    </citation>
    <scope>NUCLEOTIDE SEQUENCE</scope>
    <source>
        <strain evidence="11">PSN324</strain>
    </source>
</reference>
<name>A0AAV9HJM8_9PEZI</name>
<dbReference type="PANTHER" id="PTHR23421">
    <property type="entry name" value="BETA-GALACTOSIDASE RELATED"/>
    <property type="match status" value="1"/>
</dbReference>
<dbReference type="InterPro" id="IPR037110">
    <property type="entry name" value="Betagal_dom2_sf"/>
</dbReference>
<evidence type="ECO:0000259" key="10">
    <source>
        <dbReference type="SMART" id="SM01029"/>
    </source>
</evidence>
<proteinExistence type="inferred from homology"/>
<accession>A0AAV9HJM8</accession>
<evidence type="ECO:0000256" key="7">
    <source>
        <dbReference type="ARBA" id="ARBA00023295"/>
    </source>
</evidence>
<keyword evidence="5 8" id="KW-0378">Hydrolase</keyword>
<dbReference type="InterPro" id="IPR018954">
    <property type="entry name" value="Betagal_dom2"/>
</dbReference>
<dbReference type="Pfam" id="PF13364">
    <property type="entry name" value="BetaGal_ABD2"/>
    <property type="match status" value="2"/>
</dbReference>
<dbReference type="Pfam" id="PF13363">
    <property type="entry name" value="BetaGal_dom3"/>
    <property type="match status" value="1"/>
</dbReference>
<dbReference type="InterPro" id="IPR025972">
    <property type="entry name" value="BetaGal_dom3"/>
</dbReference>
<dbReference type="SUPFAM" id="SSF117100">
    <property type="entry name" value="Beta-galactosidase LacA, domain 3"/>
    <property type="match status" value="1"/>
</dbReference>
<reference evidence="11" key="1">
    <citation type="journal article" date="2023" name="Mol. Phylogenet. Evol.">
        <title>Genome-scale phylogeny and comparative genomics of the fungal order Sordariales.</title>
        <authorList>
            <person name="Hensen N."/>
            <person name="Bonometti L."/>
            <person name="Westerberg I."/>
            <person name="Brannstrom I.O."/>
            <person name="Guillou S."/>
            <person name="Cros-Aarteil S."/>
            <person name="Calhoun S."/>
            <person name="Haridas S."/>
            <person name="Kuo A."/>
            <person name="Mondo S."/>
            <person name="Pangilinan J."/>
            <person name="Riley R."/>
            <person name="LaButti K."/>
            <person name="Andreopoulos B."/>
            <person name="Lipzen A."/>
            <person name="Chen C."/>
            <person name="Yan M."/>
            <person name="Daum C."/>
            <person name="Ng V."/>
            <person name="Clum A."/>
            <person name="Steindorff A."/>
            <person name="Ohm R.A."/>
            <person name="Martin F."/>
            <person name="Silar P."/>
            <person name="Natvig D.O."/>
            <person name="Lalanne C."/>
            <person name="Gautier V."/>
            <person name="Ament-Velasquez S.L."/>
            <person name="Kruys A."/>
            <person name="Hutchinson M.I."/>
            <person name="Powell A.J."/>
            <person name="Barry K."/>
            <person name="Miller A.N."/>
            <person name="Grigoriev I.V."/>
            <person name="Debuchy R."/>
            <person name="Gladieux P."/>
            <person name="Hiltunen Thoren M."/>
            <person name="Johannesson H."/>
        </authorList>
    </citation>
    <scope>NUCLEOTIDE SEQUENCE</scope>
    <source>
        <strain evidence="11">PSN324</strain>
    </source>
</reference>
<gene>
    <name evidence="11" type="ORF">QBC42DRAFT_339345</name>
</gene>
<dbReference type="InterPro" id="IPR036833">
    <property type="entry name" value="BetaGal_dom3_sf"/>
</dbReference>
<dbReference type="PRINTS" id="PR00742">
    <property type="entry name" value="GLHYDRLASE35"/>
</dbReference>
<evidence type="ECO:0000256" key="4">
    <source>
        <dbReference type="ARBA" id="ARBA00022729"/>
    </source>
</evidence>
<dbReference type="Gene3D" id="2.60.390.10">
    <property type="entry name" value="Beta-galactosidase, domain 3"/>
    <property type="match status" value="1"/>
</dbReference>
<dbReference type="Pfam" id="PF10435">
    <property type="entry name" value="BetaGal_dom2"/>
    <property type="match status" value="1"/>
</dbReference>
<evidence type="ECO:0000256" key="3">
    <source>
        <dbReference type="ARBA" id="ARBA00012756"/>
    </source>
</evidence>
<dbReference type="InterPro" id="IPR025300">
    <property type="entry name" value="BetaGal_jelly_roll_dom"/>
</dbReference>
<dbReference type="GO" id="GO:0005975">
    <property type="term" value="P:carbohydrate metabolic process"/>
    <property type="evidence" value="ECO:0007669"/>
    <property type="project" value="InterPro"/>
</dbReference>
<dbReference type="InterPro" id="IPR019801">
    <property type="entry name" value="Glyco_hydro_35_CS"/>
</dbReference>
<comment type="caution">
    <text evidence="11">The sequence shown here is derived from an EMBL/GenBank/DDBJ whole genome shotgun (WGS) entry which is preliminary data.</text>
</comment>
<dbReference type="Gene3D" id="2.60.120.260">
    <property type="entry name" value="Galactose-binding domain-like"/>
    <property type="match status" value="2"/>
</dbReference>
<keyword evidence="12" id="KW-1185">Reference proteome</keyword>
<dbReference type="InterPro" id="IPR001944">
    <property type="entry name" value="Glycoside_Hdrlase_35"/>
</dbReference>
<evidence type="ECO:0000313" key="11">
    <source>
        <dbReference type="EMBL" id="KAK4460984.1"/>
    </source>
</evidence>
<sequence>MIVDGKRVFVFSGEFHPFRLPVPTLWSDVLEKIKAMGFNAVSFYADWALLEGTPGEFRSEGIFSVEKFCEVVQEVGGMWIIARPGPYINAEVSGGGFPGWMQRLKGRLRTMDEDYLAATDNYATKIARILARFDYSVGGPMILYQPENEYTNSVKGSTNFPDASYMQYIMDKARNESIKVPFINNDAWAAGHNVPFSGLGSVDIYGFDLYPWGLDCSATHWPDDALPADLYIKHLTTSAPTPFSIPEGGSYDRWGGPGYDKCANLFNQEYVRMVYKNNYAAGVKILNTYMAYGGTNWGNLGVSGGYTSYDYGAAIAEDRTVTREKYSELKLQANFLKVSPDYLTAIPDKSYSVGLYSPNTRLAVTRLIGDLGAYYIVRHSDDSSTGNLSYTISLETGAQTFQVPYGDDTTLTLTGRDSKIHVTQYPVGGDFILTYCTAEIFTWQKYEDRTILVLYGGVGELHEAVIWSSHTDGSMLPITSKGVTTQKLDDGLSRFRWTTSSSRQTSRFGDLYIYYLDRNSAYKCWTTELVNAGTNLIIFGGYLIRSATMKDTPTTNRTLYLRADVNETTTLEIMGIPRDITSLAINNVPTPFTITPDGAWLTTIQYDPPQITLPNLVSSSSTSWRYLDSLPEIQTNYDDSAWPFANLVTNNTLMSPQPSTPFSLYGSDYGFHSGALIFRGHFTANGQESRLNLTAQGGNAFAFSAWLDGDYLGSWPGNKDTDRIQLIFSLGGGGSKLDRGKNYVITVVVDNMGLEENMYVGGDYMKAPRGILDYSLTGDDDDGKKVVNNDIVWKVTGNFNGGQKDGYVDKARGPLNEGGFYVERMGFHLPGAPEDVFKSDMGSPFDGGEVGKGAVGFWRSEVELEIPTEEGGWRWDAPLSFEFGGGEGEGEGDEGNKGKQGQEYRVLLFVNGFQFGRYIPHIGPQTSFPVPEGILDYNGTNTIGLLVWCTGASGACGAKIGGGLELKMSGVPVLTGRDKVENVMNWGVGGWKARKGAY</sequence>
<dbReference type="SUPFAM" id="SSF49785">
    <property type="entry name" value="Galactose-binding domain-like"/>
    <property type="match status" value="2"/>
</dbReference>
<dbReference type="GO" id="GO:0004565">
    <property type="term" value="F:beta-galactosidase activity"/>
    <property type="evidence" value="ECO:0007669"/>
    <property type="project" value="UniProtKB-EC"/>
</dbReference>
<dbReference type="PROSITE" id="PS01182">
    <property type="entry name" value="GLYCOSYL_HYDROL_F35"/>
    <property type="match status" value="1"/>
</dbReference>